<protein>
    <recommendedName>
        <fullName evidence="3">DNA-binding protein</fullName>
    </recommendedName>
</protein>
<dbReference type="Proteomes" id="UP000246722">
    <property type="component" value="Unassembled WGS sequence"/>
</dbReference>
<evidence type="ECO:0000313" key="2">
    <source>
        <dbReference type="Proteomes" id="UP000246722"/>
    </source>
</evidence>
<dbReference type="OrthoDB" id="5084069at2"/>
<name>A0A318A3U5_9MICO</name>
<proteinExistence type="predicted"/>
<gene>
    <name evidence="1" type="ORF">CTB96_02760</name>
</gene>
<accession>A0A318A3U5</accession>
<reference evidence="1 2" key="1">
    <citation type="submission" date="2018-05" db="EMBL/GenBank/DDBJ databases">
        <title>Genetic diversity of glacier-inhabiting Cryobacterium bacteria in China and description of Cryobacterium mengkeensis sp. nov. and Arthrobacter glacialis sp. nov.</title>
        <authorList>
            <person name="Liu Q."/>
            <person name="Xin Y.-H."/>
        </authorList>
    </citation>
    <scope>NUCLEOTIDE SEQUENCE [LARGE SCALE GENOMIC DNA]</scope>
    <source>
        <strain evidence="1 2">SK-1</strain>
    </source>
</reference>
<dbReference type="RefSeq" id="WP_110125383.1">
    <property type="nucleotide sequence ID" value="NZ_QHLY01000005.1"/>
</dbReference>
<keyword evidence="2" id="KW-1185">Reference proteome</keyword>
<comment type="caution">
    <text evidence="1">The sequence shown here is derived from an EMBL/GenBank/DDBJ whole genome shotgun (WGS) entry which is preliminary data.</text>
</comment>
<evidence type="ECO:0008006" key="3">
    <source>
        <dbReference type="Google" id="ProtNLM"/>
    </source>
</evidence>
<dbReference type="EMBL" id="QHLY01000005">
    <property type="protein sequence ID" value="PXA71860.1"/>
    <property type="molecule type" value="Genomic_DNA"/>
</dbReference>
<evidence type="ECO:0000313" key="1">
    <source>
        <dbReference type="EMBL" id="PXA71860.1"/>
    </source>
</evidence>
<dbReference type="AlphaFoldDB" id="A0A318A3U5"/>
<sequence>MIDLRPVAPAPISYSIEGACRATGLSEFVIAAALKKGTLTARYYGNKPLVGHADLLEWFNNFPLDKQTPGEARP</sequence>
<organism evidence="1 2">
    <name type="scientific">Cryobacterium arcticum</name>
    <dbReference type="NCBI Taxonomy" id="670052"/>
    <lineage>
        <taxon>Bacteria</taxon>
        <taxon>Bacillati</taxon>
        <taxon>Actinomycetota</taxon>
        <taxon>Actinomycetes</taxon>
        <taxon>Micrococcales</taxon>
        <taxon>Microbacteriaceae</taxon>
        <taxon>Cryobacterium</taxon>
    </lineage>
</organism>